<comment type="caution">
    <text evidence="1">The sequence shown here is derived from an EMBL/GenBank/DDBJ whole genome shotgun (WGS) entry which is preliminary data.</text>
</comment>
<feature type="non-terminal residue" evidence="1">
    <location>
        <position position="64"/>
    </location>
</feature>
<name>A0A820E9F9_9BILA</name>
<dbReference type="EMBL" id="CAJOBD010020897">
    <property type="protein sequence ID" value="CAF4243399.1"/>
    <property type="molecule type" value="Genomic_DNA"/>
</dbReference>
<dbReference type="Proteomes" id="UP000663836">
    <property type="component" value="Unassembled WGS sequence"/>
</dbReference>
<organism evidence="1 2">
    <name type="scientific">Rotaria sordida</name>
    <dbReference type="NCBI Taxonomy" id="392033"/>
    <lineage>
        <taxon>Eukaryota</taxon>
        <taxon>Metazoa</taxon>
        <taxon>Spiralia</taxon>
        <taxon>Gnathifera</taxon>
        <taxon>Rotifera</taxon>
        <taxon>Eurotatoria</taxon>
        <taxon>Bdelloidea</taxon>
        <taxon>Philodinida</taxon>
        <taxon>Philodinidae</taxon>
        <taxon>Rotaria</taxon>
    </lineage>
</organism>
<sequence>MIQLQRSSDDFEDQSLGFSYMTISTPGSTNDGTMAAIALRIVEGRLIDMTESQPIGGANDTCVE</sequence>
<reference evidence="1" key="1">
    <citation type="submission" date="2021-02" db="EMBL/GenBank/DDBJ databases">
        <authorList>
            <person name="Nowell W R."/>
        </authorList>
    </citation>
    <scope>NUCLEOTIDE SEQUENCE</scope>
</reference>
<gene>
    <name evidence="1" type="ORF">JBS370_LOCUS38408</name>
</gene>
<protein>
    <submittedName>
        <fullName evidence="1">Uncharacterized protein</fullName>
    </submittedName>
</protein>
<accession>A0A820E9F9</accession>
<proteinExistence type="predicted"/>
<evidence type="ECO:0000313" key="2">
    <source>
        <dbReference type="Proteomes" id="UP000663836"/>
    </source>
</evidence>
<dbReference type="AlphaFoldDB" id="A0A820E9F9"/>
<evidence type="ECO:0000313" key="1">
    <source>
        <dbReference type="EMBL" id="CAF4243399.1"/>
    </source>
</evidence>